<organism evidence="2 3">
    <name type="scientific">Podarcis muralis</name>
    <name type="common">Wall lizard</name>
    <name type="synonym">Lacerta muralis</name>
    <dbReference type="NCBI Taxonomy" id="64176"/>
    <lineage>
        <taxon>Eukaryota</taxon>
        <taxon>Metazoa</taxon>
        <taxon>Chordata</taxon>
        <taxon>Craniata</taxon>
        <taxon>Vertebrata</taxon>
        <taxon>Euteleostomi</taxon>
        <taxon>Lepidosauria</taxon>
        <taxon>Squamata</taxon>
        <taxon>Bifurcata</taxon>
        <taxon>Unidentata</taxon>
        <taxon>Episquamata</taxon>
        <taxon>Laterata</taxon>
        <taxon>Lacertibaenia</taxon>
        <taxon>Lacertidae</taxon>
        <taxon>Podarcis</taxon>
    </lineage>
</organism>
<evidence type="ECO:0000313" key="3">
    <source>
        <dbReference type="Proteomes" id="UP000472272"/>
    </source>
</evidence>
<reference evidence="2" key="3">
    <citation type="submission" date="2025-09" db="UniProtKB">
        <authorList>
            <consortium name="Ensembl"/>
        </authorList>
    </citation>
    <scope>IDENTIFICATION</scope>
</reference>
<evidence type="ECO:0000313" key="2">
    <source>
        <dbReference type="Ensembl" id="ENSPMRP00000032696.1"/>
    </source>
</evidence>
<keyword evidence="3" id="KW-1185">Reference proteome</keyword>
<protein>
    <recommendedName>
        <fullName evidence="4">DNAX-activation protein 10</fullName>
    </recommendedName>
</protein>
<sequence length="167" mass="17661">SWRDPREILALADLDKTGGDSRPTPVRSFSRARLFQNTPIHFAVCSEGQNKSLPPPCMCRSIYRLEGSSIFHGLTLLLSWAACDDCVDLSIGLVAGIVVADLLITLGIMFLVYYCSSKKPTTSLGGGAAGGGARGRTRGEYSCGTPGLSTGVPSASSVVPQRKLEVI</sequence>
<keyword evidence="1" id="KW-0472">Membrane</keyword>
<reference evidence="2" key="2">
    <citation type="submission" date="2025-08" db="UniProtKB">
        <authorList>
            <consortium name="Ensembl"/>
        </authorList>
    </citation>
    <scope>IDENTIFICATION</scope>
</reference>
<dbReference type="Ensembl" id="ENSPMRT00000034669.1">
    <property type="protein sequence ID" value="ENSPMRP00000032696.1"/>
    <property type="gene ID" value="ENSPMRG00000021184.1"/>
</dbReference>
<evidence type="ECO:0008006" key="4">
    <source>
        <dbReference type="Google" id="ProtNLM"/>
    </source>
</evidence>
<name>A0A670K7E8_PODMU</name>
<keyword evidence="1" id="KW-1133">Transmembrane helix</keyword>
<keyword evidence="1" id="KW-0812">Transmembrane</keyword>
<dbReference type="Proteomes" id="UP000472272">
    <property type="component" value="Chromosome 15"/>
</dbReference>
<accession>A0A670K7E8</accession>
<reference evidence="2 3" key="1">
    <citation type="journal article" date="2019" name="Proc. Natl. Acad. Sci. U.S.A.">
        <title>Regulatory changes in pterin and carotenoid genes underlie balanced color polymorphisms in the wall lizard.</title>
        <authorList>
            <person name="Andrade P."/>
            <person name="Pinho C."/>
            <person name="Perez I de Lanuza G."/>
            <person name="Afonso S."/>
            <person name="Brejcha J."/>
            <person name="Rubin C.J."/>
            <person name="Wallerman O."/>
            <person name="Pereira P."/>
            <person name="Sabatino S.J."/>
            <person name="Bellati A."/>
            <person name="Pellitteri-Rosa D."/>
            <person name="Bosakova Z."/>
            <person name="Bunikis I."/>
            <person name="Carretero M.A."/>
            <person name="Feiner N."/>
            <person name="Marsik P."/>
            <person name="Pauperio F."/>
            <person name="Salvi D."/>
            <person name="Soler L."/>
            <person name="While G.M."/>
            <person name="Uller T."/>
            <person name="Font E."/>
            <person name="Andersson L."/>
            <person name="Carneiro M."/>
        </authorList>
    </citation>
    <scope>NUCLEOTIDE SEQUENCE</scope>
</reference>
<proteinExistence type="predicted"/>
<evidence type="ECO:0000256" key="1">
    <source>
        <dbReference type="SAM" id="Phobius"/>
    </source>
</evidence>
<dbReference type="AlphaFoldDB" id="A0A670K7E8"/>
<feature type="transmembrane region" description="Helical" evidence="1">
    <location>
        <begin position="93"/>
        <end position="114"/>
    </location>
</feature>